<dbReference type="EMBL" id="BKCJ011812955">
    <property type="protein sequence ID" value="GFD55009.1"/>
    <property type="molecule type" value="Genomic_DNA"/>
</dbReference>
<gene>
    <name evidence="2" type="ORF">Tci_926978</name>
</gene>
<evidence type="ECO:0000256" key="1">
    <source>
        <dbReference type="SAM" id="MobiDB-lite"/>
    </source>
</evidence>
<reference evidence="2" key="1">
    <citation type="journal article" date="2019" name="Sci. Rep.">
        <title>Draft genome of Tanacetum cinerariifolium, the natural source of mosquito coil.</title>
        <authorList>
            <person name="Yamashiro T."/>
            <person name="Shiraishi A."/>
            <person name="Satake H."/>
            <person name="Nakayama K."/>
        </authorList>
    </citation>
    <scope>NUCLEOTIDE SEQUENCE</scope>
</reference>
<comment type="caution">
    <text evidence="2">The sequence shown here is derived from an EMBL/GenBank/DDBJ whole genome shotgun (WGS) entry which is preliminary data.</text>
</comment>
<feature type="non-terminal residue" evidence="2">
    <location>
        <position position="96"/>
    </location>
</feature>
<evidence type="ECO:0000313" key="2">
    <source>
        <dbReference type="EMBL" id="GFD55009.1"/>
    </source>
</evidence>
<accession>A0A699X667</accession>
<feature type="non-terminal residue" evidence="2">
    <location>
        <position position="1"/>
    </location>
</feature>
<feature type="region of interest" description="Disordered" evidence="1">
    <location>
        <begin position="17"/>
        <end position="52"/>
    </location>
</feature>
<name>A0A699X667_TANCI</name>
<feature type="compositionally biased region" description="Basic and acidic residues" evidence="1">
    <location>
        <begin position="30"/>
        <end position="48"/>
    </location>
</feature>
<proteinExistence type="predicted"/>
<dbReference type="AlphaFoldDB" id="A0A699X667"/>
<sequence>SQDPQKTDDAITFYVKENENEVHVSPSGSDKTKKYDDKAKRADKEKSPVDLSTGVRDLRDEFEEFFVNRTNRVNAAVAPITAARPHPTNSTNSFNT</sequence>
<protein>
    <submittedName>
        <fullName evidence="2">Uncharacterized protein</fullName>
    </submittedName>
</protein>
<organism evidence="2">
    <name type="scientific">Tanacetum cinerariifolium</name>
    <name type="common">Dalmatian daisy</name>
    <name type="synonym">Chrysanthemum cinerariifolium</name>
    <dbReference type="NCBI Taxonomy" id="118510"/>
    <lineage>
        <taxon>Eukaryota</taxon>
        <taxon>Viridiplantae</taxon>
        <taxon>Streptophyta</taxon>
        <taxon>Embryophyta</taxon>
        <taxon>Tracheophyta</taxon>
        <taxon>Spermatophyta</taxon>
        <taxon>Magnoliopsida</taxon>
        <taxon>eudicotyledons</taxon>
        <taxon>Gunneridae</taxon>
        <taxon>Pentapetalae</taxon>
        <taxon>asterids</taxon>
        <taxon>campanulids</taxon>
        <taxon>Asterales</taxon>
        <taxon>Asteraceae</taxon>
        <taxon>Asteroideae</taxon>
        <taxon>Anthemideae</taxon>
        <taxon>Anthemidinae</taxon>
        <taxon>Tanacetum</taxon>
    </lineage>
</organism>